<keyword evidence="1" id="KW-0812">Transmembrane</keyword>
<keyword evidence="1" id="KW-0472">Membrane</keyword>
<evidence type="ECO:0000256" key="1">
    <source>
        <dbReference type="SAM" id="Phobius"/>
    </source>
</evidence>
<dbReference type="AlphaFoldDB" id="A0AAU9D644"/>
<name>A0AAU9D644_9BACT</name>
<dbReference type="KEGG" id="fax:FUAX_39150"/>
<keyword evidence="2" id="KW-0614">Plasmid</keyword>
<sequence length="149" mass="16999">MRALSLSLLYLSAVLMFVGGLGDQFIRRLLNVHIDFLGNPPPSKFLDNTENLILLMLHSVGGGLMACGVGMFVLVHYGIRKNVAWARWSFLLMAWLAQGFNGYGMFMSGSYYFYPVLVLFIATTGIFLYRKERQFYAYRQDEWTVSDQA</sequence>
<feature type="transmembrane region" description="Helical" evidence="1">
    <location>
        <begin position="112"/>
        <end position="129"/>
    </location>
</feature>
<keyword evidence="3" id="KW-1185">Reference proteome</keyword>
<geneLocation type="plasmid" evidence="2 3">
    <name>pFA1</name>
</geneLocation>
<reference evidence="2 3" key="1">
    <citation type="submission" date="2021-12" db="EMBL/GenBank/DDBJ databases">
        <title>Genome sequencing of bacteria with rrn-lacking chromosome and rrn-plasmid.</title>
        <authorList>
            <person name="Anda M."/>
            <person name="Iwasaki W."/>
        </authorList>
    </citation>
    <scope>NUCLEOTIDE SEQUENCE [LARGE SCALE GENOMIC DNA]</scope>
    <source>
        <strain evidence="2 3">DSM 100852</strain>
        <plasmid evidence="2 3">pFA1</plasmid>
    </source>
</reference>
<protein>
    <submittedName>
        <fullName evidence="2">Uncharacterized protein</fullName>
    </submittedName>
</protein>
<dbReference type="EMBL" id="AP025315">
    <property type="protein sequence ID" value="BDD11483.1"/>
    <property type="molecule type" value="Genomic_DNA"/>
</dbReference>
<evidence type="ECO:0000313" key="3">
    <source>
        <dbReference type="Proteomes" id="UP001348817"/>
    </source>
</evidence>
<keyword evidence="1" id="KW-1133">Transmembrane helix</keyword>
<accession>A0AAU9D644</accession>
<organism evidence="2 3">
    <name type="scientific">Fulvitalea axinellae</name>
    <dbReference type="NCBI Taxonomy" id="1182444"/>
    <lineage>
        <taxon>Bacteria</taxon>
        <taxon>Pseudomonadati</taxon>
        <taxon>Bacteroidota</taxon>
        <taxon>Cytophagia</taxon>
        <taxon>Cytophagales</taxon>
        <taxon>Persicobacteraceae</taxon>
        <taxon>Fulvitalea</taxon>
    </lineage>
</organism>
<feature type="transmembrane region" description="Helical" evidence="1">
    <location>
        <begin position="52"/>
        <end position="76"/>
    </location>
</feature>
<dbReference type="Proteomes" id="UP001348817">
    <property type="component" value="Plasmid pFA1"/>
</dbReference>
<feature type="transmembrane region" description="Helical" evidence="1">
    <location>
        <begin position="88"/>
        <end position="106"/>
    </location>
</feature>
<gene>
    <name evidence="2" type="ORF">FUAX_39150</name>
</gene>
<evidence type="ECO:0000313" key="2">
    <source>
        <dbReference type="EMBL" id="BDD11483.1"/>
    </source>
</evidence>
<proteinExistence type="predicted"/>